<evidence type="ECO:0000256" key="8">
    <source>
        <dbReference type="ARBA" id="ARBA00023034"/>
    </source>
</evidence>
<evidence type="ECO:0000313" key="13">
    <source>
        <dbReference type="EMBL" id="PHH83635.1"/>
    </source>
</evidence>
<keyword evidence="9 11" id="KW-0472">Membrane</keyword>
<comment type="caution">
    <text evidence="13">The sequence shown here is derived from an EMBL/GenBank/DDBJ whole genome shotgun (WGS) entry which is preliminary data.</text>
</comment>
<keyword evidence="6 11" id="KW-0812">Transmembrane</keyword>
<comment type="subcellular location">
    <subcellularLocation>
        <location evidence="2">Golgi apparatus membrane</location>
        <topology evidence="2">Multi-pass membrane protein</topology>
    </subcellularLocation>
</comment>
<proteinExistence type="inferred from homology"/>
<dbReference type="GO" id="GO:0000139">
    <property type="term" value="C:Golgi membrane"/>
    <property type="evidence" value="ECO:0007669"/>
    <property type="project" value="UniProtKB-SubCell"/>
</dbReference>
<dbReference type="EMBL" id="NJEU01000006">
    <property type="protein sequence ID" value="PHH83635.1"/>
    <property type="molecule type" value="Genomic_DNA"/>
</dbReference>
<gene>
    <name evidence="13" type="ORF">CDD82_6081</name>
</gene>
<feature type="compositionally biased region" description="Low complexity" evidence="10">
    <location>
        <begin position="1"/>
        <end position="24"/>
    </location>
</feature>
<evidence type="ECO:0000313" key="14">
    <source>
        <dbReference type="Proteomes" id="UP000224854"/>
    </source>
</evidence>
<dbReference type="PANTHER" id="PTHR47549:SF1">
    <property type="entry name" value="GOLGI APPARATUS MEMBRANE PROTEIN TVP38"/>
    <property type="match status" value="1"/>
</dbReference>
<dbReference type="GO" id="GO:0016192">
    <property type="term" value="P:vesicle-mediated transport"/>
    <property type="evidence" value="ECO:0007669"/>
    <property type="project" value="TreeGrafter"/>
</dbReference>
<feature type="region of interest" description="Disordered" evidence="10">
    <location>
        <begin position="1"/>
        <end position="60"/>
    </location>
</feature>
<keyword evidence="14" id="KW-1185">Reference proteome</keyword>
<feature type="transmembrane region" description="Helical" evidence="11">
    <location>
        <begin position="88"/>
        <end position="111"/>
    </location>
</feature>
<sequence length="395" mass="41319">MAGPVSAATPAPDSPSSPSSSWPSPASPPPSWPPNGPGQTTPDGSIRAQARHGPRASTSSLGGLVDDAWRACTAWHRLLMAWLARLSLAQRIAAVAGSLVLCALVIAMLVYSQRFLEWLGGAVAQSWRDSPILGPLLIFGLVFVTAFPPLFGYSTATTVAGFVYGFPGGWPLAAAACVTGSLGAFLACRTVLGRRVQRLVGDDARFVALGQVLRHEGLLYLIGIRFCPLPFSLSNGFLATIPSITPVAFALSTAISTPKLLVHVFIGSRLAILADQGASMSFFDKVINYSSMLLGAAIGFTVGIIIYRRTMSRAAELALESGHEIPSARPDAIETSSARAAEQGAAGYRDADVPLLDPDDAAAVMSDDALSLWDADWEADASVRFTHDAKGAAAG</sequence>
<feature type="compositionally biased region" description="Pro residues" evidence="10">
    <location>
        <begin position="25"/>
        <end position="36"/>
    </location>
</feature>
<keyword evidence="8" id="KW-0333">Golgi apparatus</keyword>
<protein>
    <recommendedName>
        <fullName evidence="4">Golgi apparatus membrane protein TVP38</fullName>
    </recommendedName>
    <alternativeName>
        <fullName evidence="5">Golgi apparatus membrane protein tvp38</fullName>
    </alternativeName>
</protein>
<dbReference type="InterPro" id="IPR032816">
    <property type="entry name" value="VTT_dom"/>
</dbReference>
<dbReference type="Proteomes" id="UP000224854">
    <property type="component" value="Unassembled WGS sequence"/>
</dbReference>
<dbReference type="GO" id="GO:0000022">
    <property type="term" value="P:mitotic spindle elongation"/>
    <property type="evidence" value="ECO:0007669"/>
    <property type="project" value="TreeGrafter"/>
</dbReference>
<feature type="transmembrane region" description="Helical" evidence="11">
    <location>
        <begin position="170"/>
        <end position="188"/>
    </location>
</feature>
<dbReference type="Pfam" id="PF09335">
    <property type="entry name" value="VTT_dom"/>
    <property type="match status" value="1"/>
</dbReference>
<evidence type="ECO:0000256" key="5">
    <source>
        <dbReference type="ARBA" id="ARBA00020673"/>
    </source>
</evidence>
<dbReference type="AlphaFoldDB" id="A0A2C5ZNM7"/>
<name>A0A2C5ZNM7_9HYPO</name>
<evidence type="ECO:0000256" key="1">
    <source>
        <dbReference type="ARBA" id="ARBA00002978"/>
    </source>
</evidence>
<evidence type="ECO:0000256" key="3">
    <source>
        <dbReference type="ARBA" id="ARBA00008640"/>
    </source>
</evidence>
<evidence type="ECO:0000256" key="11">
    <source>
        <dbReference type="SAM" id="Phobius"/>
    </source>
</evidence>
<evidence type="ECO:0000256" key="6">
    <source>
        <dbReference type="ARBA" id="ARBA00022692"/>
    </source>
</evidence>
<organism evidence="13 14">
    <name type="scientific">Ophiocordyceps australis</name>
    <dbReference type="NCBI Taxonomy" id="1399860"/>
    <lineage>
        <taxon>Eukaryota</taxon>
        <taxon>Fungi</taxon>
        <taxon>Dikarya</taxon>
        <taxon>Ascomycota</taxon>
        <taxon>Pezizomycotina</taxon>
        <taxon>Sordariomycetes</taxon>
        <taxon>Hypocreomycetidae</taxon>
        <taxon>Hypocreales</taxon>
        <taxon>Ophiocordycipitaceae</taxon>
        <taxon>Ophiocordyceps</taxon>
    </lineage>
</organism>
<feature type="transmembrane region" description="Helical" evidence="11">
    <location>
        <begin position="132"/>
        <end position="150"/>
    </location>
</feature>
<evidence type="ECO:0000256" key="9">
    <source>
        <dbReference type="ARBA" id="ARBA00023136"/>
    </source>
</evidence>
<reference evidence="13 14" key="1">
    <citation type="submission" date="2017-06" db="EMBL/GenBank/DDBJ databases">
        <title>Ant-infecting Ophiocordyceps genomes reveal a high diversity of potential behavioral manipulation genes and a possible major role for enterotoxins.</title>
        <authorList>
            <person name="De Bekker C."/>
            <person name="Evans H.C."/>
            <person name="Brachmann A."/>
            <person name="Hughes D.P."/>
        </authorList>
    </citation>
    <scope>NUCLEOTIDE SEQUENCE [LARGE SCALE GENOMIC DNA]</scope>
    <source>
        <strain evidence="13 14">1348a</strain>
    </source>
</reference>
<evidence type="ECO:0000256" key="4">
    <source>
        <dbReference type="ARBA" id="ARBA00013533"/>
    </source>
</evidence>
<dbReference type="OrthoDB" id="166803at2759"/>
<keyword evidence="7 11" id="KW-1133">Transmembrane helix</keyword>
<dbReference type="PANTHER" id="PTHR47549">
    <property type="entry name" value="GOLGI APPARATUS MEMBRANE PROTEIN TVP38-RELATED"/>
    <property type="match status" value="1"/>
</dbReference>
<evidence type="ECO:0000256" key="2">
    <source>
        <dbReference type="ARBA" id="ARBA00004653"/>
    </source>
</evidence>
<feature type="transmembrane region" description="Helical" evidence="11">
    <location>
        <begin position="286"/>
        <end position="307"/>
    </location>
</feature>
<evidence type="ECO:0000256" key="10">
    <source>
        <dbReference type="SAM" id="MobiDB-lite"/>
    </source>
</evidence>
<comment type="function">
    <text evidence="1">Golgi membrane protein involved in vesicular trafficking and spindle migration.</text>
</comment>
<comment type="similarity">
    <text evidence="3">Belongs to the TVP38/TMEM64 family.</text>
</comment>
<feature type="domain" description="VTT" evidence="12">
    <location>
        <begin position="153"/>
        <end position="268"/>
    </location>
</feature>
<evidence type="ECO:0000256" key="7">
    <source>
        <dbReference type="ARBA" id="ARBA00022989"/>
    </source>
</evidence>
<dbReference type="InterPro" id="IPR051076">
    <property type="entry name" value="Golgi_membrane_TVP38/TMEM64"/>
</dbReference>
<accession>A0A2C5ZNM7</accession>
<evidence type="ECO:0000259" key="12">
    <source>
        <dbReference type="Pfam" id="PF09335"/>
    </source>
</evidence>